<accession>A0A974C3C6</accession>
<dbReference type="EMBL" id="CM004481">
    <property type="protein sequence ID" value="OCT65785.1"/>
    <property type="molecule type" value="Genomic_DNA"/>
</dbReference>
<proteinExistence type="predicted"/>
<evidence type="ECO:0000313" key="1">
    <source>
        <dbReference type="EMBL" id="OCT65785.1"/>
    </source>
</evidence>
<organism evidence="1 2">
    <name type="scientific">Xenopus laevis</name>
    <name type="common">African clawed frog</name>
    <dbReference type="NCBI Taxonomy" id="8355"/>
    <lineage>
        <taxon>Eukaryota</taxon>
        <taxon>Metazoa</taxon>
        <taxon>Chordata</taxon>
        <taxon>Craniata</taxon>
        <taxon>Vertebrata</taxon>
        <taxon>Euteleostomi</taxon>
        <taxon>Amphibia</taxon>
        <taxon>Batrachia</taxon>
        <taxon>Anura</taxon>
        <taxon>Pipoidea</taxon>
        <taxon>Pipidae</taxon>
        <taxon>Xenopodinae</taxon>
        <taxon>Xenopus</taxon>
        <taxon>Xenopus</taxon>
    </lineage>
</organism>
<name>A0A974C3C6_XENLA</name>
<gene>
    <name evidence="1" type="ORF">XELAEV_18042033mg</name>
</gene>
<protein>
    <submittedName>
        <fullName evidence="1">Uncharacterized protein</fullName>
    </submittedName>
</protein>
<dbReference type="AlphaFoldDB" id="A0A974C3C6"/>
<dbReference type="Proteomes" id="UP000694892">
    <property type="component" value="Chromosome 8S"/>
</dbReference>
<reference evidence="2" key="1">
    <citation type="journal article" date="2016" name="Nature">
        <title>Genome evolution in the allotetraploid frog Xenopus laevis.</title>
        <authorList>
            <person name="Session A.M."/>
            <person name="Uno Y."/>
            <person name="Kwon T."/>
            <person name="Chapman J.A."/>
            <person name="Toyoda A."/>
            <person name="Takahashi S."/>
            <person name="Fukui A."/>
            <person name="Hikosaka A."/>
            <person name="Suzuki A."/>
            <person name="Kondo M."/>
            <person name="van Heeringen S.J."/>
            <person name="Quigley I."/>
            <person name="Heinz S."/>
            <person name="Ogino H."/>
            <person name="Ochi H."/>
            <person name="Hellsten U."/>
            <person name="Lyons J.B."/>
            <person name="Simakov O."/>
            <person name="Putnam N."/>
            <person name="Stites J."/>
            <person name="Kuroki Y."/>
            <person name="Tanaka T."/>
            <person name="Michiue T."/>
            <person name="Watanabe M."/>
            <person name="Bogdanovic O."/>
            <person name="Lister R."/>
            <person name="Georgiou G."/>
            <person name="Paranjpe S.S."/>
            <person name="van Kruijsbergen I."/>
            <person name="Shu S."/>
            <person name="Carlson J."/>
            <person name="Kinoshita T."/>
            <person name="Ohta Y."/>
            <person name="Mawaribuchi S."/>
            <person name="Jenkins J."/>
            <person name="Grimwood J."/>
            <person name="Schmutz J."/>
            <person name="Mitros T."/>
            <person name="Mozaffari S.V."/>
            <person name="Suzuki Y."/>
            <person name="Haramoto Y."/>
            <person name="Yamamoto T.S."/>
            <person name="Takagi C."/>
            <person name="Heald R."/>
            <person name="Miller K."/>
            <person name="Haudenschild C."/>
            <person name="Kitzman J."/>
            <person name="Nakayama T."/>
            <person name="Izutsu Y."/>
            <person name="Robert J."/>
            <person name="Fortriede J."/>
            <person name="Burns K."/>
            <person name="Lotay V."/>
            <person name="Karimi K."/>
            <person name="Yasuoka Y."/>
            <person name="Dichmann D.S."/>
            <person name="Flajnik M.F."/>
            <person name="Houston D.W."/>
            <person name="Shendure J."/>
            <person name="DuPasquier L."/>
            <person name="Vize P.D."/>
            <person name="Zorn A.M."/>
            <person name="Ito M."/>
            <person name="Marcotte E.M."/>
            <person name="Wallingford J.B."/>
            <person name="Ito Y."/>
            <person name="Asashima M."/>
            <person name="Ueno N."/>
            <person name="Matsuda Y."/>
            <person name="Veenstra G.J."/>
            <person name="Fujiyama A."/>
            <person name="Harland R.M."/>
            <person name="Taira M."/>
            <person name="Rokhsar D.S."/>
        </authorList>
    </citation>
    <scope>NUCLEOTIDE SEQUENCE [LARGE SCALE GENOMIC DNA]</scope>
    <source>
        <strain evidence="2">J</strain>
    </source>
</reference>
<evidence type="ECO:0000313" key="2">
    <source>
        <dbReference type="Proteomes" id="UP000694892"/>
    </source>
</evidence>
<sequence>MALPDMQMYYLAAQLSQLWTLLHSSDGEALYQLWQSVLHTELPPMHAILTVAPKNSRPAHNSLLIHQKGILNRVYHLTNRAGLDPLTPLWFNSKLSPLDKLGVPKAWLDAGIFTLGQIWDDCEGVSFSTLRERYAVPSSQWLTYHKIIGAVRKALRSNNYQLPCTPVSDVFTQTQPGRKISLFYKALQHSVYQKTSLKARDREEGTSMHTFWSYCKLHSFWVAIQARITKLLGFELPLDPKWYLLCMDPPTPLASPARKMVNKLLFLARKLIALHWRASLPPTYQAWVKTVQDLQKIEDLIARRKGTSKQYLKIWQLWILEDV</sequence>